<protein>
    <submittedName>
        <fullName evidence="4">FERM domain-containing protein 7</fullName>
    </submittedName>
</protein>
<feature type="region of interest" description="Disordered" evidence="1">
    <location>
        <begin position="1"/>
        <end position="47"/>
    </location>
</feature>
<dbReference type="Proteomes" id="UP000271162">
    <property type="component" value="Unassembled WGS sequence"/>
</dbReference>
<dbReference type="AlphaFoldDB" id="A0A0N4YA26"/>
<keyword evidence="3" id="KW-1185">Reference proteome</keyword>
<sequence length="68" mass="8038">MSVDSCLHLQPSRRRSVHKDESPRSGLRPSHTLQGSRSHSDYGMVSHDQRLEEQRSQFFHSTFSWYYT</sequence>
<evidence type="ECO:0000313" key="4">
    <source>
        <dbReference type="WBParaSite" id="NBR_0001320901-mRNA-1"/>
    </source>
</evidence>
<evidence type="ECO:0000256" key="1">
    <source>
        <dbReference type="SAM" id="MobiDB-lite"/>
    </source>
</evidence>
<reference evidence="4" key="1">
    <citation type="submission" date="2017-02" db="UniProtKB">
        <authorList>
            <consortium name="WormBaseParasite"/>
        </authorList>
    </citation>
    <scope>IDENTIFICATION</scope>
</reference>
<dbReference type="EMBL" id="UYSL01020972">
    <property type="protein sequence ID" value="VDL76799.1"/>
    <property type="molecule type" value="Genomic_DNA"/>
</dbReference>
<gene>
    <name evidence="2" type="ORF">NBR_LOCUS13210</name>
</gene>
<proteinExistence type="predicted"/>
<evidence type="ECO:0000313" key="2">
    <source>
        <dbReference type="EMBL" id="VDL76799.1"/>
    </source>
</evidence>
<reference evidence="2 3" key="2">
    <citation type="submission" date="2018-11" db="EMBL/GenBank/DDBJ databases">
        <authorList>
            <consortium name="Pathogen Informatics"/>
        </authorList>
    </citation>
    <scope>NUCLEOTIDE SEQUENCE [LARGE SCALE GENOMIC DNA]</scope>
</reference>
<accession>A0A0N4YA26</accession>
<evidence type="ECO:0000313" key="3">
    <source>
        <dbReference type="Proteomes" id="UP000271162"/>
    </source>
</evidence>
<name>A0A0N4YA26_NIPBR</name>
<organism evidence="4">
    <name type="scientific">Nippostrongylus brasiliensis</name>
    <name type="common">Rat hookworm</name>
    <dbReference type="NCBI Taxonomy" id="27835"/>
    <lineage>
        <taxon>Eukaryota</taxon>
        <taxon>Metazoa</taxon>
        <taxon>Ecdysozoa</taxon>
        <taxon>Nematoda</taxon>
        <taxon>Chromadorea</taxon>
        <taxon>Rhabditida</taxon>
        <taxon>Rhabditina</taxon>
        <taxon>Rhabditomorpha</taxon>
        <taxon>Strongyloidea</taxon>
        <taxon>Heligmosomidae</taxon>
        <taxon>Nippostrongylus</taxon>
    </lineage>
</organism>
<dbReference type="WBParaSite" id="NBR_0001320901-mRNA-1">
    <property type="protein sequence ID" value="NBR_0001320901-mRNA-1"/>
    <property type="gene ID" value="NBR_0001320901"/>
</dbReference>